<dbReference type="AlphaFoldDB" id="G7IVX3"/>
<evidence type="ECO:0000313" key="2">
    <source>
        <dbReference type="EnsemblPlants" id="AES68807"/>
    </source>
</evidence>
<dbReference type="SUPFAM" id="SSF47699">
    <property type="entry name" value="Bifunctional inhibitor/lipid-transfer protein/seed storage 2S albumin"/>
    <property type="match status" value="1"/>
</dbReference>
<proteinExistence type="predicted"/>
<name>G7IVX3_MEDTR</name>
<evidence type="ECO:0000313" key="1">
    <source>
        <dbReference type="EMBL" id="AES68807.1"/>
    </source>
</evidence>
<dbReference type="HOGENOM" id="CLU_3053368_0_0_1"/>
<protein>
    <submittedName>
        <fullName evidence="1 2">Uncharacterized protein</fullName>
    </submittedName>
</protein>
<reference evidence="1 3" key="1">
    <citation type="journal article" date="2011" name="Nature">
        <title>The Medicago genome provides insight into the evolution of rhizobial symbioses.</title>
        <authorList>
            <person name="Young N.D."/>
            <person name="Debelle F."/>
            <person name="Oldroyd G.E."/>
            <person name="Geurts R."/>
            <person name="Cannon S.B."/>
            <person name="Udvardi M.K."/>
            <person name="Benedito V.A."/>
            <person name="Mayer K.F."/>
            <person name="Gouzy J."/>
            <person name="Schoof H."/>
            <person name="Van de Peer Y."/>
            <person name="Proost S."/>
            <person name="Cook D.R."/>
            <person name="Meyers B.C."/>
            <person name="Spannagl M."/>
            <person name="Cheung F."/>
            <person name="De Mita S."/>
            <person name="Krishnakumar V."/>
            <person name="Gundlach H."/>
            <person name="Zhou S."/>
            <person name="Mudge J."/>
            <person name="Bharti A.K."/>
            <person name="Murray J.D."/>
            <person name="Naoumkina M.A."/>
            <person name="Rosen B."/>
            <person name="Silverstein K.A."/>
            <person name="Tang H."/>
            <person name="Rombauts S."/>
            <person name="Zhao P.X."/>
            <person name="Zhou P."/>
            <person name="Barbe V."/>
            <person name="Bardou P."/>
            <person name="Bechner M."/>
            <person name="Bellec A."/>
            <person name="Berger A."/>
            <person name="Berges H."/>
            <person name="Bidwell S."/>
            <person name="Bisseling T."/>
            <person name="Choisne N."/>
            <person name="Couloux A."/>
            <person name="Denny R."/>
            <person name="Deshpande S."/>
            <person name="Dai X."/>
            <person name="Doyle J.J."/>
            <person name="Dudez A.M."/>
            <person name="Farmer A.D."/>
            <person name="Fouteau S."/>
            <person name="Franken C."/>
            <person name="Gibelin C."/>
            <person name="Gish J."/>
            <person name="Goldstein S."/>
            <person name="Gonzalez A.J."/>
            <person name="Green P.J."/>
            <person name="Hallab A."/>
            <person name="Hartog M."/>
            <person name="Hua A."/>
            <person name="Humphray S.J."/>
            <person name="Jeong D.H."/>
            <person name="Jing Y."/>
            <person name="Jocker A."/>
            <person name="Kenton S.M."/>
            <person name="Kim D.J."/>
            <person name="Klee K."/>
            <person name="Lai H."/>
            <person name="Lang C."/>
            <person name="Lin S."/>
            <person name="Macmil S.L."/>
            <person name="Magdelenat G."/>
            <person name="Matthews L."/>
            <person name="McCorrison J."/>
            <person name="Monaghan E.L."/>
            <person name="Mun J.H."/>
            <person name="Najar F.Z."/>
            <person name="Nicholson C."/>
            <person name="Noirot C."/>
            <person name="O'Bleness M."/>
            <person name="Paule C.R."/>
            <person name="Poulain J."/>
            <person name="Prion F."/>
            <person name="Qin B."/>
            <person name="Qu C."/>
            <person name="Retzel E.F."/>
            <person name="Riddle C."/>
            <person name="Sallet E."/>
            <person name="Samain S."/>
            <person name="Samson N."/>
            <person name="Sanders I."/>
            <person name="Saurat O."/>
            <person name="Scarpelli C."/>
            <person name="Schiex T."/>
            <person name="Segurens B."/>
            <person name="Severin A.J."/>
            <person name="Sherrier D.J."/>
            <person name="Shi R."/>
            <person name="Sims S."/>
            <person name="Singer S.R."/>
            <person name="Sinharoy S."/>
            <person name="Sterck L."/>
            <person name="Viollet A."/>
            <person name="Wang B.B."/>
            <person name="Wang K."/>
            <person name="Wang M."/>
            <person name="Wang X."/>
            <person name="Warfsmann J."/>
            <person name="Weissenbach J."/>
            <person name="White D.D."/>
            <person name="White J.D."/>
            <person name="Wiley G.B."/>
            <person name="Wincker P."/>
            <person name="Xing Y."/>
            <person name="Yang L."/>
            <person name="Yao Z."/>
            <person name="Ying F."/>
            <person name="Zhai J."/>
            <person name="Zhou L."/>
            <person name="Zuber A."/>
            <person name="Denarie J."/>
            <person name="Dixon R.A."/>
            <person name="May G.D."/>
            <person name="Schwartz D.C."/>
            <person name="Rogers J."/>
            <person name="Quetier F."/>
            <person name="Town C.D."/>
            <person name="Roe B.A."/>
        </authorList>
    </citation>
    <scope>NUCLEOTIDE SEQUENCE [LARGE SCALE GENOMIC DNA]</scope>
    <source>
        <strain evidence="1">A17</strain>
        <strain evidence="2 3">cv. Jemalong A17</strain>
    </source>
</reference>
<keyword evidence="3" id="KW-1185">Reference proteome</keyword>
<reference evidence="1 3" key="2">
    <citation type="journal article" date="2014" name="BMC Genomics">
        <title>An improved genome release (version Mt4.0) for the model legume Medicago truncatula.</title>
        <authorList>
            <person name="Tang H."/>
            <person name="Krishnakumar V."/>
            <person name="Bidwell S."/>
            <person name="Rosen B."/>
            <person name="Chan A."/>
            <person name="Zhou S."/>
            <person name="Gentzbittel L."/>
            <person name="Childs K.L."/>
            <person name="Yandell M."/>
            <person name="Gundlach H."/>
            <person name="Mayer K.F."/>
            <person name="Schwartz D.C."/>
            <person name="Town C.D."/>
        </authorList>
    </citation>
    <scope>GENOME REANNOTATION</scope>
    <source>
        <strain evidence="2 3">cv. Jemalong A17</strain>
    </source>
</reference>
<reference evidence="2" key="3">
    <citation type="submission" date="2015-04" db="UniProtKB">
        <authorList>
            <consortium name="EnsemblPlants"/>
        </authorList>
    </citation>
    <scope>IDENTIFICATION</scope>
    <source>
        <strain evidence="2">cv. Jemalong A17</strain>
    </source>
</reference>
<evidence type="ECO:0000313" key="3">
    <source>
        <dbReference type="Proteomes" id="UP000002051"/>
    </source>
</evidence>
<sequence>MDVVTQSACASAITSSNPPSAICCSKLKERKPSFANTWCGVLQHFVCVSLVTWL</sequence>
<dbReference type="PaxDb" id="3880-AES68807"/>
<dbReference type="EMBL" id="CM001219">
    <property type="protein sequence ID" value="AES68807.1"/>
    <property type="molecule type" value="Genomic_DNA"/>
</dbReference>
<accession>G7IVX3</accession>
<dbReference type="EnsemblPlants" id="AES68807">
    <property type="protein sequence ID" value="AES68807"/>
    <property type="gene ID" value="MTR_3g015480"/>
</dbReference>
<dbReference type="Gene3D" id="1.10.110.10">
    <property type="entry name" value="Plant lipid-transfer and hydrophobic proteins"/>
    <property type="match status" value="1"/>
</dbReference>
<gene>
    <name evidence="1" type="ordered locus">MTR_3g015480</name>
</gene>
<dbReference type="Proteomes" id="UP000002051">
    <property type="component" value="Chromosome 3"/>
</dbReference>
<dbReference type="InterPro" id="IPR036312">
    <property type="entry name" value="Bifun_inhib/LTP/seed_sf"/>
</dbReference>
<organism evidence="1 3">
    <name type="scientific">Medicago truncatula</name>
    <name type="common">Barrel medic</name>
    <name type="synonym">Medicago tribuloides</name>
    <dbReference type="NCBI Taxonomy" id="3880"/>
    <lineage>
        <taxon>Eukaryota</taxon>
        <taxon>Viridiplantae</taxon>
        <taxon>Streptophyta</taxon>
        <taxon>Embryophyta</taxon>
        <taxon>Tracheophyta</taxon>
        <taxon>Spermatophyta</taxon>
        <taxon>Magnoliopsida</taxon>
        <taxon>eudicotyledons</taxon>
        <taxon>Gunneridae</taxon>
        <taxon>Pentapetalae</taxon>
        <taxon>rosids</taxon>
        <taxon>fabids</taxon>
        <taxon>Fabales</taxon>
        <taxon>Fabaceae</taxon>
        <taxon>Papilionoideae</taxon>
        <taxon>50 kb inversion clade</taxon>
        <taxon>NPAAA clade</taxon>
        <taxon>Hologalegina</taxon>
        <taxon>IRL clade</taxon>
        <taxon>Trifolieae</taxon>
        <taxon>Medicago</taxon>
    </lineage>
</organism>